<evidence type="ECO:0000313" key="1">
    <source>
        <dbReference type="EMBL" id="CBL51474.1"/>
    </source>
</evidence>
<gene>
    <name evidence="1" type="primary">thpA</name>
</gene>
<organism evidence="1">
    <name type="scientific">Thermus thermophilus</name>
    <dbReference type="NCBI Taxonomy" id="274"/>
    <lineage>
        <taxon>Bacteria</taxon>
        <taxon>Thermotogati</taxon>
        <taxon>Deinococcota</taxon>
        <taxon>Deinococci</taxon>
        <taxon>Thermales</taxon>
        <taxon>Thermaceae</taxon>
        <taxon>Thermus</taxon>
    </lineage>
</organism>
<accession>D5GU66</accession>
<dbReference type="InterPro" id="IPR019903">
    <property type="entry name" value="RIC_family"/>
</dbReference>
<dbReference type="EMBL" id="FN666415">
    <property type="protein sequence ID" value="CBL51474.1"/>
    <property type="molecule type" value="Genomic_DNA"/>
</dbReference>
<proteinExistence type="predicted"/>
<dbReference type="SUPFAM" id="SSF140683">
    <property type="entry name" value="SP0561-like"/>
    <property type="match status" value="1"/>
</dbReference>
<protein>
    <submittedName>
        <fullName evidence="1">Putative conserved protein</fullName>
    </submittedName>
</protein>
<dbReference type="Pfam" id="PF04405">
    <property type="entry name" value="ScdA_N"/>
    <property type="match status" value="1"/>
</dbReference>
<reference evidence="1" key="1">
    <citation type="submission" date="2010-02" db="EMBL/GenBank/DDBJ databases">
        <title>Horizontal transfer of the denitrification pathway among extreme thermophiles.</title>
        <authorList>
            <person name="Alvarez L."/>
            <person name="Bricio C."/>
            <person name="Chahlafi Z."/>
            <person name="Berenguer J."/>
        </authorList>
    </citation>
    <scope>NUCLEOTIDE SEQUENCE</scope>
    <source>
        <strain evidence="1">PRQ25</strain>
    </source>
</reference>
<dbReference type="Gene3D" id="1.10.3910.10">
    <property type="entry name" value="SP0561-like"/>
    <property type="match status" value="1"/>
</dbReference>
<sequence>MAPRPSEAEARGGMEGLTLRTTVNEILRRYPEAVELLTGLGLDTCCGGAEPLEEAAKAAGHEPEAVLRALEAFLEGRA</sequence>
<dbReference type="InterPro" id="IPR038062">
    <property type="entry name" value="ScdA-like_N_sf"/>
</dbReference>
<dbReference type="AlphaFoldDB" id="D5GU66"/>
<name>D5GU66_THETH</name>